<proteinExistence type="predicted"/>
<name>A0A834TJT2_9FABA</name>
<keyword evidence="2" id="KW-1185">Reference proteome</keyword>
<protein>
    <submittedName>
        <fullName evidence="1">Uncharacterized protein</fullName>
    </submittedName>
</protein>
<comment type="caution">
    <text evidence="1">The sequence shown here is derived from an EMBL/GenBank/DDBJ whole genome shotgun (WGS) entry which is preliminary data.</text>
</comment>
<dbReference type="AlphaFoldDB" id="A0A834TJT2"/>
<accession>A0A834TJT2</accession>
<organism evidence="1 2">
    <name type="scientific">Senna tora</name>
    <dbReference type="NCBI Taxonomy" id="362788"/>
    <lineage>
        <taxon>Eukaryota</taxon>
        <taxon>Viridiplantae</taxon>
        <taxon>Streptophyta</taxon>
        <taxon>Embryophyta</taxon>
        <taxon>Tracheophyta</taxon>
        <taxon>Spermatophyta</taxon>
        <taxon>Magnoliopsida</taxon>
        <taxon>eudicotyledons</taxon>
        <taxon>Gunneridae</taxon>
        <taxon>Pentapetalae</taxon>
        <taxon>rosids</taxon>
        <taxon>fabids</taxon>
        <taxon>Fabales</taxon>
        <taxon>Fabaceae</taxon>
        <taxon>Caesalpinioideae</taxon>
        <taxon>Cassia clade</taxon>
        <taxon>Senna</taxon>
    </lineage>
</organism>
<evidence type="ECO:0000313" key="1">
    <source>
        <dbReference type="EMBL" id="KAF7822146.1"/>
    </source>
</evidence>
<reference evidence="1" key="1">
    <citation type="submission" date="2020-09" db="EMBL/GenBank/DDBJ databases">
        <title>Genome-Enabled Discovery of Anthraquinone Biosynthesis in Senna tora.</title>
        <authorList>
            <person name="Kang S.-H."/>
            <person name="Pandey R.P."/>
            <person name="Lee C.-M."/>
            <person name="Sim J.-S."/>
            <person name="Jeong J.-T."/>
            <person name="Choi B.-S."/>
            <person name="Jung M."/>
            <person name="Ginzburg D."/>
            <person name="Zhao K."/>
            <person name="Won S.Y."/>
            <person name="Oh T.-J."/>
            <person name="Yu Y."/>
            <person name="Kim N.-H."/>
            <person name="Lee O.R."/>
            <person name="Lee T.-H."/>
            <person name="Bashyal P."/>
            <person name="Kim T.-S."/>
            <person name="Lee W.-H."/>
            <person name="Kawkins C."/>
            <person name="Kim C.-K."/>
            <person name="Kim J.S."/>
            <person name="Ahn B.O."/>
            <person name="Rhee S.Y."/>
            <person name="Sohng J.K."/>
        </authorList>
    </citation>
    <scope>NUCLEOTIDE SEQUENCE</scope>
    <source>
        <tissue evidence="1">Leaf</tissue>
    </source>
</reference>
<gene>
    <name evidence="1" type="ORF">G2W53_027601</name>
</gene>
<dbReference type="EMBL" id="JAAIUW010000008">
    <property type="protein sequence ID" value="KAF7822146.1"/>
    <property type="molecule type" value="Genomic_DNA"/>
</dbReference>
<dbReference type="Proteomes" id="UP000634136">
    <property type="component" value="Unassembled WGS sequence"/>
</dbReference>
<evidence type="ECO:0000313" key="2">
    <source>
        <dbReference type="Proteomes" id="UP000634136"/>
    </source>
</evidence>
<sequence length="85" mass="9210">MQQGKPGLLGDLDVHHTLNVGATTESLGGCTFDINSALDRRCSGIRRQGRALLHATVALGRTMMKMLTCDLRYDGGRVNAVRRAL</sequence>